<comment type="caution">
    <text evidence="1">The sequence shown here is derived from an EMBL/GenBank/DDBJ whole genome shotgun (WGS) entry which is preliminary data.</text>
</comment>
<protein>
    <recommendedName>
        <fullName evidence="2">Major capsid protein</fullName>
    </recommendedName>
</protein>
<evidence type="ECO:0000313" key="1">
    <source>
        <dbReference type="EMBL" id="KKN10046.1"/>
    </source>
</evidence>
<accession>A0A0F9QA30</accession>
<reference evidence="1" key="1">
    <citation type="journal article" date="2015" name="Nature">
        <title>Complex archaea that bridge the gap between prokaryotes and eukaryotes.</title>
        <authorList>
            <person name="Spang A."/>
            <person name="Saw J.H."/>
            <person name="Jorgensen S.L."/>
            <person name="Zaremba-Niedzwiedzka K."/>
            <person name="Martijn J."/>
            <person name="Lind A.E."/>
            <person name="van Eijk R."/>
            <person name="Schleper C."/>
            <person name="Guy L."/>
            <person name="Ettema T.J."/>
        </authorList>
    </citation>
    <scope>NUCLEOTIDE SEQUENCE</scope>
</reference>
<dbReference type="Gene3D" id="3.90.1690.10">
    <property type="entry name" value="phage-related protein like domain"/>
    <property type="match status" value="1"/>
</dbReference>
<sequence length="380" mass="43322">MAGEQIGNLSDNMLVPAYLREQYLKLVDEYDNKWQPLFEAMMPRVIAEGRGSKHYWTRPRMADPQMIAKFYENDERIEPMAHPHARVWTYNTRMTGNMFRRGKREFAGDFLGGILERKHSMLLENLTKSINRNIEYTLCQFALGNTTTIEEFTNQDTNRQAYADINAGSFRGTVVTGSLGGTRWDDFSGGAGNHADVFGDLAYLVERFEYLQGESPTIFYIGRKTALALEKNEKILSRLIYFHDTTDGVLGATIQGLKLVKVTGQTYKEVPGVETLAEGYPGKGDYLELDWEHLNRKDMMVEVSGNDSFEWGVITNGNAGEVACGWVDEDHQARGSPTSIFIEQWDERNPKQVFTTAKLEYCPEVYDYSKIMITNRLSKQ</sequence>
<proteinExistence type="predicted"/>
<evidence type="ECO:0008006" key="2">
    <source>
        <dbReference type="Google" id="ProtNLM"/>
    </source>
</evidence>
<gene>
    <name evidence="1" type="ORF">LCGC14_1040510</name>
</gene>
<organism evidence="1">
    <name type="scientific">marine sediment metagenome</name>
    <dbReference type="NCBI Taxonomy" id="412755"/>
    <lineage>
        <taxon>unclassified sequences</taxon>
        <taxon>metagenomes</taxon>
        <taxon>ecological metagenomes</taxon>
    </lineage>
</organism>
<dbReference type="InterPro" id="IPR053738">
    <property type="entry name" value="Lambda_capsid_assembly"/>
</dbReference>
<name>A0A0F9QA30_9ZZZZ</name>
<dbReference type="EMBL" id="LAZR01004282">
    <property type="protein sequence ID" value="KKN10046.1"/>
    <property type="molecule type" value="Genomic_DNA"/>
</dbReference>
<dbReference type="AlphaFoldDB" id="A0A0F9QA30"/>